<evidence type="ECO:0000256" key="8">
    <source>
        <dbReference type="ARBA" id="ARBA00066536"/>
    </source>
</evidence>
<evidence type="ECO:0000256" key="1">
    <source>
        <dbReference type="ARBA" id="ARBA00001974"/>
    </source>
</evidence>
<dbReference type="RefSeq" id="WP_093266552.1">
    <property type="nucleotide sequence ID" value="NZ_FNOK01000014.1"/>
</dbReference>
<dbReference type="Proteomes" id="UP000199529">
    <property type="component" value="Unassembled WGS sequence"/>
</dbReference>
<dbReference type="EC" id="1.3.99.4" evidence="8"/>
<keyword evidence="3" id="KW-0274">FAD</keyword>
<dbReference type="AlphaFoldDB" id="A0A1H3E8K4"/>
<evidence type="ECO:0000259" key="10">
    <source>
        <dbReference type="Pfam" id="PF00890"/>
    </source>
</evidence>
<evidence type="ECO:0000256" key="5">
    <source>
        <dbReference type="ARBA" id="ARBA00023221"/>
    </source>
</evidence>
<dbReference type="InterPro" id="IPR003953">
    <property type="entry name" value="FAD-dep_OxRdtase_2_FAD-bd"/>
</dbReference>
<dbReference type="SUPFAM" id="SSF56425">
    <property type="entry name" value="Succinate dehydrogenase/fumarate reductase flavoprotein, catalytic domain"/>
    <property type="match status" value="1"/>
</dbReference>
<comment type="similarity">
    <text evidence="7">Belongs to the FAD-dependent oxidoreductase 2 family. 3-oxosteroid dehydrogenase subfamily.</text>
</comment>
<keyword evidence="4" id="KW-0560">Oxidoreductase</keyword>
<keyword evidence="5" id="KW-0443">Lipid metabolism</keyword>
<keyword evidence="2" id="KW-0285">Flavoprotein</keyword>
<evidence type="ECO:0000256" key="2">
    <source>
        <dbReference type="ARBA" id="ARBA00022630"/>
    </source>
</evidence>
<evidence type="ECO:0000256" key="3">
    <source>
        <dbReference type="ARBA" id="ARBA00022827"/>
    </source>
</evidence>
<evidence type="ECO:0000256" key="4">
    <source>
        <dbReference type="ARBA" id="ARBA00023002"/>
    </source>
</evidence>
<dbReference type="GO" id="GO:0047571">
    <property type="term" value="F:3-oxosteroid 1-dehydrogenase activity"/>
    <property type="evidence" value="ECO:0007669"/>
    <property type="project" value="UniProtKB-EC"/>
</dbReference>
<dbReference type="InterPro" id="IPR027477">
    <property type="entry name" value="Succ_DH/fumarate_Rdtase_cat_sf"/>
</dbReference>
<dbReference type="Pfam" id="PF00890">
    <property type="entry name" value="FAD_binding_2"/>
    <property type="match status" value="1"/>
</dbReference>
<accession>A0A1H3E8K4</accession>
<dbReference type="FunFam" id="3.50.50.60:FF:000208">
    <property type="entry name" value="3-ketosteroid dehydrogenase"/>
    <property type="match status" value="1"/>
</dbReference>
<dbReference type="PANTHER" id="PTHR43400:SF10">
    <property type="entry name" value="3-OXOSTEROID 1-DEHYDROGENASE"/>
    <property type="match status" value="1"/>
</dbReference>
<reference evidence="12" key="1">
    <citation type="submission" date="2016-10" db="EMBL/GenBank/DDBJ databases">
        <authorList>
            <person name="Varghese N."/>
            <person name="Submissions S."/>
        </authorList>
    </citation>
    <scope>NUCLEOTIDE SEQUENCE [LARGE SCALE GENOMIC DNA]</scope>
    <source>
        <strain evidence="12">CGMCC 4.3530</strain>
    </source>
</reference>
<dbReference type="NCBIfam" id="NF009474">
    <property type="entry name" value="PRK12837.1"/>
    <property type="match status" value="1"/>
</dbReference>
<dbReference type="InterPro" id="IPR036188">
    <property type="entry name" value="FAD/NAD-bd_sf"/>
</dbReference>
<name>A0A1H3E8K4_9PSEU</name>
<dbReference type="InterPro" id="IPR050315">
    <property type="entry name" value="FAD-oxidoreductase_2"/>
</dbReference>
<evidence type="ECO:0000256" key="9">
    <source>
        <dbReference type="ARBA" id="ARBA00069709"/>
    </source>
</evidence>
<dbReference type="EMBL" id="FNOK01000014">
    <property type="protein sequence ID" value="SDX74244.1"/>
    <property type="molecule type" value="Genomic_DNA"/>
</dbReference>
<evidence type="ECO:0000313" key="11">
    <source>
        <dbReference type="EMBL" id="SDX74244.1"/>
    </source>
</evidence>
<comment type="catalytic activity">
    <reaction evidence="6">
        <text>a 3-oxosteroid + A = a 3-oxo-Delta(1)-steroid + AH2</text>
        <dbReference type="Rhea" id="RHEA:13329"/>
        <dbReference type="ChEBI" id="CHEBI:13193"/>
        <dbReference type="ChEBI" id="CHEBI:17499"/>
        <dbReference type="ChEBI" id="CHEBI:20156"/>
        <dbReference type="ChEBI" id="CHEBI:47788"/>
        <dbReference type="EC" id="1.3.99.4"/>
    </reaction>
</comment>
<dbReference type="STRING" id="418495.SAMN05216215_1014121"/>
<keyword evidence="5" id="KW-0753">Steroid metabolism</keyword>
<organism evidence="11 12">
    <name type="scientific">Saccharopolyspora shandongensis</name>
    <dbReference type="NCBI Taxonomy" id="418495"/>
    <lineage>
        <taxon>Bacteria</taxon>
        <taxon>Bacillati</taxon>
        <taxon>Actinomycetota</taxon>
        <taxon>Actinomycetes</taxon>
        <taxon>Pseudonocardiales</taxon>
        <taxon>Pseudonocardiaceae</taxon>
        <taxon>Saccharopolyspora</taxon>
    </lineage>
</organism>
<keyword evidence="12" id="KW-1185">Reference proteome</keyword>
<evidence type="ECO:0000256" key="6">
    <source>
        <dbReference type="ARBA" id="ARBA00051951"/>
    </source>
</evidence>
<feature type="domain" description="FAD-dependent oxidoreductase 2 FAD-binding" evidence="10">
    <location>
        <begin position="15"/>
        <end position="498"/>
    </location>
</feature>
<gene>
    <name evidence="11" type="ORF">SAMN05216215_1014121</name>
</gene>
<dbReference type="GO" id="GO:0008202">
    <property type="term" value="P:steroid metabolic process"/>
    <property type="evidence" value="ECO:0007669"/>
    <property type="project" value="UniProtKB-KW"/>
</dbReference>
<comment type="cofactor">
    <cofactor evidence="1">
        <name>FAD</name>
        <dbReference type="ChEBI" id="CHEBI:57692"/>
    </cofactor>
</comment>
<evidence type="ECO:0000256" key="7">
    <source>
        <dbReference type="ARBA" id="ARBA00061147"/>
    </source>
</evidence>
<proteinExistence type="inferred from homology"/>
<sequence>MATDETANRWDDECDVLVIGSGGGALTGAYTAAREGLSVIVAEATDKFGGTTAYSGGGLWFPGNAALRRAGDQDTPADAKTYFHAVVGDRTPRELQDAFLDNGRRLVDYLEADDDFEFMVYPWPDYFGSAPKASATGRHIMPSPLEPERLGALRDSLRPPLDVDRAGNPLPELLIGGQALIGRLLLALSKQDAVRMRRGAVCDELVREGDVVVGAVVDEGGRRRRIRARRGVLIAAGGFERNQSMRTEHQVPGSSRDAMGPSGNLGKAIQAGIDAGADTDLMSEAWWSPGITHPDGTSTFSLWFTGGIFVDDNAERFVNESWPYDRIGRVVIDRIGDGSVTLPFWMIYDDREGARPPVRSTSVPMGETEDYVDAGLWFSADTLEELAEQIGVPAENLARTVARFNAFAATGTDDDFHRGAEPYDRAFAGDGSPLVPIEKGPFHAAAFGISDLGTKGGLRTDAQARVLDASGSAIPGLYAAGNSMAAVSGTVYPGGGNPIGSCMVFSHLAALDMVAR</sequence>
<dbReference type="Gene3D" id="3.90.700.10">
    <property type="entry name" value="Succinate dehydrogenase/fumarate reductase flavoprotein, catalytic domain"/>
    <property type="match status" value="1"/>
</dbReference>
<dbReference type="Gene3D" id="3.50.50.60">
    <property type="entry name" value="FAD/NAD(P)-binding domain"/>
    <property type="match status" value="1"/>
</dbReference>
<protein>
    <recommendedName>
        <fullName evidence="9">3-oxosteroid 1-dehydrogenase</fullName>
        <ecNumber evidence="8">1.3.99.4</ecNumber>
    </recommendedName>
</protein>
<dbReference type="SUPFAM" id="SSF51905">
    <property type="entry name" value="FAD/NAD(P)-binding domain"/>
    <property type="match status" value="1"/>
</dbReference>
<dbReference type="PANTHER" id="PTHR43400">
    <property type="entry name" value="FUMARATE REDUCTASE"/>
    <property type="match status" value="1"/>
</dbReference>
<dbReference type="OrthoDB" id="9813348at2"/>
<evidence type="ECO:0000313" key="12">
    <source>
        <dbReference type="Proteomes" id="UP000199529"/>
    </source>
</evidence>